<comment type="caution">
    <text evidence="1">The sequence shown here is derived from an EMBL/GenBank/DDBJ whole genome shotgun (WGS) entry which is preliminary data.</text>
</comment>
<evidence type="ECO:0000313" key="1">
    <source>
        <dbReference type="EMBL" id="GHH99745.1"/>
    </source>
</evidence>
<proteinExistence type="predicted"/>
<protein>
    <submittedName>
        <fullName evidence="1">Uncharacterized protein</fullName>
    </submittedName>
</protein>
<dbReference type="Proteomes" id="UP000637074">
    <property type="component" value="Unassembled WGS sequence"/>
</dbReference>
<name>A0ABQ3NA17_9BACI</name>
<evidence type="ECO:0000313" key="2">
    <source>
        <dbReference type="Proteomes" id="UP000637074"/>
    </source>
</evidence>
<gene>
    <name evidence="1" type="ORF">AM1BK_32880</name>
</gene>
<organism evidence="1 2">
    <name type="scientific">Neobacillus kokaensis</name>
    <dbReference type="NCBI Taxonomy" id="2759023"/>
    <lineage>
        <taxon>Bacteria</taxon>
        <taxon>Bacillati</taxon>
        <taxon>Bacillota</taxon>
        <taxon>Bacilli</taxon>
        <taxon>Bacillales</taxon>
        <taxon>Bacillaceae</taxon>
        <taxon>Neobacillus</taxon>
    </lineage>
</organism>
<accession>A0ABQ3NA17</accession>
<keyword evidence="2" id="KW-1185">Reference proteome</keyword>
<sequence length="49" mass="5448">MVTNGSIKLLLIQDPVNQYKMGNLNAVPRDGMDITFDPAKCGEEVELLR</sequence>
<dbReference type="EMBL" id="BNDS01000015">
    <property type="protein sequence ID" value="GHH99745.1"/>
    <property type="molecule type" value="Genomic_DNA"/>
</dbReference>
<reference evidence="1 2" key="1">
    <citation type="journal article" date="2022" name="Int. J. Syst. Evol. Microbiol.">
        <title>Neobacillus kokaensis sp. nov., isolated from soil.</title>
        <authorList>
            <person name="Yuki K."/>
            <person name="Matsubara H."/>
            <person name="Yamaguchi S."/>
        </authorList>
    </citation>
    <scope>NUCLEOTIDE SEQUENCE [LARGE SCALE GENOMIC DNA]</scope>
    <source>
        <strain evidence="1 2">LOB 377</strain>
    </source>
</reference>